<dbReference type="AlphaFoldDB" id="A0A7D3Y4C9"/>
<dbReference type="InterPro" id="IPR001608">
    <property type="entry name" value="Ala_racemase_N"/>
</dbReference>
<dbReference type="KEGG" id="kpul:GXN76_06655"/>
<reference evidence="2 3" key="1">
    <citation type="submission" date="2020-01" db="EMBL/GenBank/DDBJ databases">
        <authorList>
            <person name="Gulvik C.A."/>
            <person name="Batra D.G."/>
        </authorList>
    </citation>
    <scope>NUCLEOTIDE SEQUENCE [LARGE SCALE GENOMIC DNA]</scope>
    <source>
        <strain evidence="2 3">W9323</strain>
    </source>
</reference>
<keyword evidence="3" id="KW-1185">Reference proteome</keyword>
<protein>
    <submittedName>
        <fullName evidence="2">Amino acid deaminase/aldolase</fullName>
    </submittedName>
</protein>
<dbReference type="GO" id="GO:0036088">
    <property type="term" value="P:D-serine catabolic process"/>
    <property type="evidence" value="ECO:0007669"/>
    <property type="project" value="TreeGrafter"/>
</dbReference>
<organism evidence="2 3">
    <name type="scientific">Kroppenstedtia pulmonis</name>
    <dbReference type="NCBI Taxonomy" id="1380685"/>
    <lineage>
        <taxon>Bacteria</taxon>
        <taxon>Bacillati</taxon>
        <taxon>Bacillota</taxon>
        <taxon>Bacilli</taxon>
        <taxon>Bacillales</taxon>
        <taxon>Thermoactinomycetaceae</taxon>
        <taxon>Kroppenstedtia</taxon>
    </lineage>
</organism>
<dbReference type="EMBL" id="CP048104">
    <property type="protein sequence ID" value="QKG84185.1"/>
    <property type="molecule type" value="Genomic_DNA"/>
</dbReference>
<dbReference type="CDD" id="cd06813">
    <property type="entry name" value="PLPDE_III_DSD_D-TA_like_2"/>
    <property type="match status" value="1"/>
</dbReference>
<dbReference type="SUPFAM" id="SSF51419">
    <property type="entry name" value="PLP-binding barrel"/>
    <property type="match status" value="1"/>
</dbReference>
<dbReference type="Gene3D" id="3.20.20.10">
    <property type="entry name" value="Alanine racemase"/>
    <property type="match status" value="1"/>
</dbReference>
<evidence type="ECO:0000313" key="3">
    <source>
        <dbReference type="Proteomes" id="UP000503088"/>
    </source>
</evidence>
<dbReference type="GO" id="GO:0008721">
    <property type="term" value="F:D-serine ammonia-lyase activity"/>
    <property type="evidence" value="ECO:0007669"/>
    <property type="project" value="TreeGrafter"/>
</dbReference>
<dbReference type="PANTHER" id="PTHR28004:SF2">
    <property type="entry name" value="D-SERINE DEHYDRATASE"/>
    <property type="match status" value="1"/>
</dbReference>
<dbReference type="PANTHER" id="PTHR28004">
    <property type="entry name" value="ZGC:162816-RELATED"/>
    <property type="match status" value="1"/>
</dbReference>
<evidence type="ECO:0000313" key="2">
    <source>
        <dbReference type="EMBL" id="QKG84185.1"/>
    </source>
</evidence>
<dbReference type="Proteomes" id="UP000503088">
    <property type="component" value="Chromosome"/>
</dbReference>
<dbReference type="InterPro" id="IPR029066">
    <property type="entry name" value="PLP-binding_barrel"/>
</dbReference>
<dbReference type="InterPro" id="IPR051466">
    <property type="entry name" value="D-amino_acid_metab_enzyme"/>
</dbReference>
<feature type="domain" description="Alanine racemase N-terminal" evidence="1">
    <location>
        <begin position="24"/>
        <end position="269"/>
    </location>
</feature>
<gene>
    <name evidence="2" type="ORF">GXN76_06655</name>
</gene>
<sequence length="397" mass="44263">MARKDYEWYRELFQDLSKPFAYLDLDLLQENIEAIRQKSNGKKIRIATKSLRSVPVIRYILEQGEPFQGVMCFTLPEALFLAEQGFDDLLVAYPSWDSEAIRQAACAVGSGRLITLMVDDPEQVRRIEGIAKEKGGTMPLCIDMDLTVRYPGLVFGVRRSPIRSRESLLPLATQIKHSPFVYLDGLMGYEAQIAGVGDAYPGQGPKNALVRLLKARSLQSVTRRREEAIQTMEELGLQIRFVNGGGTGSLHTTSRDKTVTEVTVGSGFYAPGLFDYYRDFRYLPAAGFVLEITRQPEPDVFTCTGGGYIASGSVGRDKLPHPYLPKGVQLINLEGAGEVQTPIRYSGPAPLTLGDPILFRHSKAGELCERFQHLYRISGDRIIDKVPTYRGNGRCFL</sequence>
<proteinExistence type="predicted"/>
<accession>A0A7D3Y4C9</accession>
<dbReference type="RefSeq" id="WP_173221642.1">
    <property type="nucleotide sequence ID" value="NZ_CP048104.1"/>
</dbReference>
<name>A0A7D3Y4C9_9BACL</name>
<evidence type="ECO:0000259" key="1">
    <source>
        <dbReference type="Pfam" id="PF01168"/>
    </source>
</evidence>
<dbReference type="Pfam" id="PF01168">
    <property type="entry name" value="Ala_racemase_N"/>
    <property type="match status" value="1"/>
</dbReference>